<keyword evidence="4" id="KW-1185">Reference proteome</keyword>
<feature type="region of interest" description="Disordered" evidence="1">
    <location>
        <begin position="1"/>
        <end position="20"/>
    </location>
</feature>
<dbReference type="PROSITE" id="PS50806">
    <property type="entry name" value="KRAB_RELATED"/>
    <property type="match status" value="1"/>
</dbReference>
<feature type="domain" description="KRAB-related" evidence="2">
    <location>
        <begin position="119"/>
        <end position="182"/>
    </location>
</feature>
<reference evidence="3 4" key="1">
    <citation type="submission" date="2018-04" db="EMBL/GenBank/DDBJ databases">
        <authorList>
            <person name="Zhang X."/>
            <person name="Yuan J."/>
            <person name="Li F."/>
            <person name="Xiang J."/>
        </authorList>
    </citation>
    <scope>NUCLEOTIDE SEQUENCE [LARGE SCALE GENOMIC DNA]</scope>
    <source>
        <tissue evidence="3">Muscle</tissue>
    </source>
</reference>
<organism evidence="3 4">
    <name type="scientific">Penaeus vannamei</name>
    <name type="common">Whiteleg shrimp</name>
    <name type="synonym">Litopenaeus vannamei</name>
    <dbReference type="NCBI Taxonomy" id="6689"/>
    <lineage>
        <taxon>Eukaryota</taxon>
        <taxon>Metazoa</taxon>
        <taxon>Ecdysozoa</taxon>
        <taxon>Arthropoda</taxon>
        <taxon>Crustacea</taxon>
        <taxon>Multicrustacea</taxon>
        <taxon>Malacostraca</taxon>
        <taxon>Eumalacostraca</taxon>
        <taxon>Eucarida</taxon>
        <taxon>Decapoda</taxon>
        <taxon>Dendrobranchiata</taxon>
        <taxon>Penaeoidea</taxon>
        <taxon>Penaeidae</taxon>
        <taxon>Penaeus</taxon>
    </lineage>
</organism>
<dbReference type="GO" id="GO:0006355">
    <property type="term" value="P:regulation of DNA-templated transcription"/>
    <property type="evidence" value="ECO:0007669"/>
    <property type="project" value="InterPro"/>
</dbReference>
<protein>
    <recommendedName>
        <fullName evidence="2">KRAB-related domain-containing protein</fullName>
    </recommendedName>
</protein>
<evidence type="ECO:0000313" key="3">
    <source>
        <dbReference type="EMBL" id="ROT76322.1"/>
    </source>
</evidence>
<feature type="region of interest" description="Disordered" evidence="1">
    <location>
        <begin position="320"/>
        <end position="352"/>
    </location>
</feature>
<proteinExistence type="predicted"/>
<dbReference type="PANTHER" id="PTHR14112">
    <property type="entry name" value="SYNOVIAL SARCOMA, X MEMBER"/>
    <property type="match status" value="1"/>
</dbReference>
<comment type="caution">
    <text evidence="3">The sequence shown here is derived from an EMBL/GenBank/DDBJ whole genome shotgun (WGS) entry which is preliminary data.</text>
</comment>
<evidence type="ECO:0000313" key="4">
    <source>
        <dbReference type="Proteomes" id="UP000283509"/>
    </source>
</evidence>
<feature type="region of interest" description="Disordered" evidence="1">
    <location>
        <begin position="276"/>
        <end position="297"/>
    </location>
</feature>
<gene>
    <name evidence="3" type="ORF">C7M84_005091</name>
</gene>
<feature type="region of interest" description="Disordered" evidence="1">
    <location>
        <begin position="177"/>
        <end position="207"/>
    </location>
</feature>
<accession>A0A3R7P5T8</accession>
<dbReference type="EMBL" id="QCYY01001672">
    <property type="protein sequence ID" value="ROT76322.1"/>
    <property type="molecule type" value="Genomic_DNA"/>
</dbReference>
<dbReference type="AlphaFoldDB" id="A0A3R7P5T8"/>
<evidence type="ECO:0000259" key="2">
    <source>
        <dbReference type="PROSITE" id="PS50806"/>
    </source>
</evidence>
<sequence>MMTSRPRQAQDPRKSAQSDSLGIRSTIRRWVRGTFRLLGRKRAMAEDAKQLFSTEEWLSFPEIEKNRFENILRNYKAMKDFGPGPAQAQDPRKSAQSDSLGIRSTIRRWVRGTFRLLGRKRAMAEDAKQLFSTEEWLSFPEIEKNRFENILRNYKAMKDFGLDPKVPEFVVRQQRRRRNGLVAPTARPPRVPDDEGDDEWTPEKERSSRYAIKSGHVGGGRRGGLKRKAEWSAPAWTGRSENYDDAPLSVDQVDVIPLWTPAKLVAGAKGTVKIMPTTADRSSGDSAAENVKPEDKEVFSVPMSQLATDTEMVTVKELPAESETLGVGSDEEGRGNSCFSGEKSKTRYPRRRSRRKLFYEESITKDDDFICKEKSVESSS</sequence>
<name>A0A3R7P5T8_PENVA</name>
<dbReference type="InterPro" id="IPR003655">
    <property type="entry name" value="aKRAB"/>
</dbReference>
<dbReference type="OrthoDB" id="6367855at2759"/>
<dbReference type="Proteomes" id="UP000283509">
    <property type="component" value="Unassembled WGS sequence"/>
</dbReference>
<dbReference type="PANTHER" id="PTHR14112:SF1">
    <property type="entry name" value="KRAB-RELATED DOMAIN-CONTAINING PROTEIN"/>
    <property type="match status" value="1"/>
</dbReference>
<evidence type="ECO:0000256" key="1">
    <source>
        <dbReference type="SAM" id="MobiDB-lite"/>
    </source>
</evidence>
<reference evidence="3 4" key="2">
    <citation type="submission" date="2019-01" db="EMBL/GenBank/DDBJ databases">
        <title>The decoding of complex shrimp genome reveals the adaptation for benthos swimmer, frequently molting mechanism and breeding impact on genome.</title>
        <authorList>
            <person name="Sun Y."/>
            <person name="Gao Y."/>
            <person name="Yu Y."/>
        </authorList>
    </citation>
    <scope>NUCLEOTIDE SEQUENCE [LARGE SCALE GENOMIC DNA]</scope>
    <source>
        <tissue evidence="3">Muscle</tissue>
    </source>
</reference>